<gene>
    <name evidence="4" type="ORF">SP3_110</name>
</gene>
<comment type="function">
    <text evidence="3">Assembles to form an icosahedral capsid. The assembly is primed by the interaction between capsid assembly protease and portal dodecamer, and major capsid proteins assemble cooperatively to form the procapsid with the help of capsid scaffolding protein. Major capsid protein forms hexons and pentons of the icosahedron. Viral genomic DNA is packaged into the procapsid through the portal vertex. The packaging triggers a dramatic reconfiguration of the capsid shell.</text>
</comment>
<organism evidence="4 5">
    <name type="scientific">Salmonella phage SP3_SHan-2021</name>
    <dbReference type="NCBI Taxonomy" id="2803186"/>
    <lineage>
        <taxon>Viruses</taxon>
        <taxon>Duplodnaviria</taxon>
        <taxon>Heunggongvirae</taxon>
        <taxon>Uroviricota</taxon>
        <taxon>Caudoviricetes</taxon>
        <taxon>Andersonviridae</taxon>
        <taxon>Ounavirinae</taxon>
        <taxon>Felixounavirus</taxon>
        <taxon>Felixounavirus Sp3Shan2021</taxon>
    </lineage>
</organism>
<dbReference type="Pfam" id="PF03864">
    <property type="entry name" value="Phage_cap_E"/>
    <property type="match status" value="1"/>
</dbReference>
<comment type="subcellular location">
    <subcellularLocation>
        <location evidence="3">Virion</location>
    </subcellularLocation>
    <subcellularLocation>
        <location evidence="3">Host cytoplasm</location>
    </subcellularLocation>
    <text evidence="3">Forms the capsid icosahedric shell.</text>
</comment>
<keyword evidence="1 3" id="KW-0167">Capsid protein</keyword>
<keyword evidence="5" id="KW-1185">Reference proteome</keyword>
<keyword evidence="2 3" id="KW-1035">Host cytoplasm</keyword>
<keyword evidence="3" id="KW-0946">Virion</keyword>
<reference evidence="4 5" key="1">
    <citation type="submission" date="2020-11" db="EMBL/GenBank/DDBJ databases">
        <title>Genetic characterizations of four bacteriophages of Salmonella enterica derived from different geographic regions in China displayed by genomic comparison.</title>
        <authorList>
            <person name="Han S."/>
        </authorList>
    </citation>
    <scope>NUCLEOTIDE SEQUENCE [LARGE SCALE GENOMIC DNA]</scope>
</reference>
<evidence type="ECO:0000256" key="3">
    <source>
        <dbReference type="HAMAP-Rule" id="MF_04133"/>
    </source>
</evidence>
<proteinExistence type="inferred from homology"/>
<dbReference type="GO" id="GO:0019028">
    <property type="term" value="C:viral capsid"/>
    <property type="evidence" value="ECO:0007669"/>
    <property type="project" value="UniProtKB-UniRule"/>
</dbReference>
<dbReference type="InterPro" id="IPR005564">
    <property type="entry name" value="Major_capsid_GpE"/>
</dbReference>
<comment type="subunit">
    <text evidence="3">Homomultimer.</text>
</comment>
<dbReference type="HAMAP" id="MF_04133">
    <property type="entry name" value="CAPSID_LAMBDA"/>
    <property type="match status" value="1"/>
</dbReference>
<evidence type="ECO:0000313" key="4">
    <source>
        <dbReference type="EMBL" id="QQG31193.1"/>
    </source>
</evidence>
<keyword evidence="3" id="KW-0426">Late protein</keyword>
<dbReference type="Proteomes" id="UP000595794">
    <property type="component" value="Segment"/>
</dbReference>
<name>A0A7T5UCR6_9CAUD</name>
<evidence type="ECO:0000256" key="2">
    <source>
        <dbReference type="ARBA" id="ARBA00023200"/>
    </source>
</evidence>
<evidence type="ECO:0000256" key="1">
    <source>
        <dbReference type="ARBA" id="ARBA00022561"/>
    </source>
</evidence>
<sequence>MLTNSEKSRFFLADLTGEVQSIPNTYGYISNLGLFRSAPITQTTFLMDLTDWDVSLLDAVDRDSRKAETSAPERVRQISFPMMYFKEVESITPDEIQGVRQPGTANELTTEAVVRAKKLMKIRTKFDITREFLFMQALKGKVVDARGTLYADLYKQFDVEKKTIHFDLDNPNADIDAAIEELRMHMEDEAKTGTVINGEEIHVVVDRVFFSKLVKHPKIRDAYLAQQTPLAWQQITGSLRTGGTDGVQAHMNTFYYGGVKFVQYNGKFKDKRGKVHTLVSIDGVAQDGTVGVGHAFPNVSMLGEANNIFEVAYGPCPKMGYANTLGQELYVFEYEKDRDEGIDFEAHSYMLPYCTRPQLLVDVRSDDKGGW</sequence>
<accession>A0A7T5UCR6</accession>
<comment type="similarity">
    <text evidence="3">Belongs to the lambda phage major capsid protein family.</text>
</comment>
<protein>
    <recommendedName>
        <fullName evidence="3">Major capsid protein</fullName>
    </recommendedName>
    <alternativeName>
        <fullName evidence="3">Major head protein</fullName>
    </alternativeName>
</protein>
<dbReference type="GO" id="GO:0030430">
    <property type="term" value="C:host cell cytoplasm"/>
    <property type="evidence" value="ECO:0007669"/>
    <property type="project" value="UniProtKB-SubCell"/>
</dbReference>
<evidence type="ECO:0000313" key="5">
    <source>
        <dbReference type="Proteomes" id="UP000595794"/>
    </source>
</evidence>
<dbReference type="EMBL" id="MW296865">
    <property type="protein sequence ID" value="QQG31193.1"/>
    <property type="molecule type" value="Genomic_DNA"/>
</dbReference>